<dbReference type="InterPro" id="IPR013382">
    <property type="entry name" value="CRISPR-assoc_prot_Cse2"/>
</dbReference>
<gene>
    <name evidence="1" type="primary">casB</name>
    <name evidence="2" type="synonym">cse2</name>
    <name evidence="1" type="ORF">OEZ79_16280</name>
    <name evidence="2" type="ORF">VOF76_11345</name>
</gene>
<sequence>MKIVKDDHKVTLRQWHAGLQEKRGLRASLRHSKTVTDACLSEGFRSLLMQTHTLWKIDAQEWRFTALAITAALAAQVKSIDERQTFAAQLGQMTGNNPVMSELRFSSLSAVKTPDELLRQLLRAVRLLNGAVNLPSLAEDVFHWCRENDELQNHIRRQQRPTECIRVRWAMEYYQAGDAGNDNNNDQ</sequence>
<dbReference type="Pfam" id="PF09485">
    <property type="entry name" value="CRISPR_Cse2"/>
    <property type="match status" value="1"/>
</dbReference>
<dbReference type="AlphaFoldDB" id="A0A9X3YBG2"/>
<organism evidence="1 3">
    <name type="scientific">Leclercia adecarboxylata</name>
    <dbReference type="NCBI Taxonomy" id="83655"/>
    <lineage>
        <taxon>Bacteria</taxon>
        <taxon>Pseudomonadati</taxon>
        <taxon>Pseudomonadota</taxon>
        <taxon>Gammaproteobacteria</taxon>
        <taxon>Enterobacterales</taxon>
        <taxon>Enterobacteriaceae</taxon>
        <taxon>Leclercia</taxon>
    </lineage>
</organism>
<keyword evidence="4" id="KW-1185">Reference proteome</keyword>
<dbReference type="Proteomes" id="UP001149314">
    <property type="component" value="Unassembled WGS sequence"/>
</dbReference>
<name>A0A9X3YBG2_9ENTR</name>
<dbReference type="EMBL" id="JAOURS010000018">
    <property type="protein sequence ID" value="MDC6639800.1"/>
    <property type="molecule type" value="Genomic_DNA"/>
</dbReference>
<reference evidence="2 4" key="2">
    <citation type="submission" date="2024-01" db="EMBL/GenBank/DDBJ databases">
        <title>Comparative Genomics of Leclercia adecarboxylata Strains Isolated from Several Sources.</title>
        <authorList>
            <person name="Yescas-Zazueta V."/>
            <person name="Balbuena-Alonso M.G."/>
            <person name="Valencia D."/>
            <person name="Mendez-Pfeiffer P.A."/>
            <person name="Ballesteros-Monrreal M.G."/>
            <person name="Rocha-Gracia R.D.C."/>
            <person name="Barrios-Villa E."/>
        </authorList>
    </citation>
    <scope>NUCLEOTIDE SEQUENCE [LARGE SCALE GENOMIC DNA]</scope>
    <source>
        <strain evidence="2 4">33MEM</strain>
    </source>
</reference>
<evidence type="ECO:0000313" key="1">
    <source>
        <dbReference type="EMBL" id="MDC6639800.1"/>
    </source>
</evidence>
<dbReference type="NCBIfam" id="TIGR02548">
    <property type="entry name" value="casB_cse2"/>
    <property type="match status" value="1"/>
</dbReference>
<comment type="caution">
    <text evidence="1">The sequence shown here is derived from an EMBL/GenBank/DDBJ whole genome shotgun (WGS) entry which is preliminary data.</text>
</comment>
<accession>A0A9X3YBG2</accession>
<protein>
    <submittedName>
        <fullName evidence="1">Type I-E CRISPR-associated protein Cse2/CasB</fullName>
    </submittedName>
</protein>
<dbReference type="Gene3D" id="1.10.520.40">
    <property type="entry name" value="CRISPR-associated protein Cse2"/>
    <property type="match status" value="1"/>
</dbReference>
<dbReference type="RefSeq" id="WP_117386709.1">
    <property type="nucleotide sequence ID" value="NZ_CBCYJT010000009.1"/>
</dbReference>
<proteinExistence type="predicted"/>
<evidence type="ECO:0000313" key="2">
    <source>
        <dbReference type="EMBL" id="MEC3936761.1"/>
    </source>
</evidence>
<dbReference type="EMBL" id="JAYMCU010000016">
    <property type="protein sequence ID" value="MEC3936761.1"/>
    <property type="molecule type" value="Genomic_DNA"/>
</dbReference>
<reference evidence="1" key="1">
    <citation type="journal article" date="2023" name="Genes Genomics">
        <title>Genomic insights of Leclercia adecarboxylata strains linked to an outbreak in public hospitals in Mexico.</title>
        <authorList>
            <person name="Barrios-Villa E."/>
            <person name="Pacheco-Flores B."/>
            <person name="Lozano-Zarain P."/>
            <person name="Del Campo-Ortega R."/>
            <person name="de Jesus Ascencio-Montiel I."/>
            <person name="Gonzalez-Leon M."/>
            <person name="Camorlinga-Ponce M."/>
            <person name="Gaytan Cervantes F.J."/>
            <person name="Gonzalez Torres C."/>
            <person name="Aguilar E."/>
            <person name="Gonzalez Ibarra J."/>
            <person name="Torres Lopez F.J."/>
            <person name="Rosas-Vargas H."/>
            <person name="Gonzalez-Bonilla C.R."/>
            <person name="Del Carmen Rocha-Gracia R."/>
        </authorList>
    </citation>
    <scope>NUCLEOTIDE SEQUENCE</scope>
    <source>
        <strain evidence="1">Lac40</strain>
    </source>
</reference>
<dbReference type="CDD" id="cd09731">
    <property type="entry name" value="Cse2_I-E"/>
    <property type="match status" value="1"/>
</dbReference>
<evidence type="ECO:0000313" key="4">
    <source>
        <dbReference type="Proteomes" id="UP001357437"/>
    </source>
</evidence>
<dbReference type="Proteomes" id="UP001357437">
    <property type="component" value="Unassembled WGS sequence"/>
</dbReference>
<evidence type="ECO:0000313" key="3">
    <source>
        <dbReference type="Proteomes" id="UP001149314"/>
    </source>
</evidence>
<dbReference type="OrthoDB" id="5572740at2"/>
<dbReference type="InterPro" id="IPR038287">
    <property type="entry name" value="Cse2_sf"/>
</dbReference>